<evidence type="ECO:0000256" key="4">
    <source>
        <dbReference type="ARBA" id="ARBA00023038"/>
    </source>
</evidence>
<dbReference type="AlphaFoldDB" id="A0A9P6UK95"/>
<feature type="compositionally biased region" description="Low complexity" evidence="6">
    <location>
        <begin position="793"/>
        <end position="812"/>
    </location>
</feature>
<name>A0A9P6UK95_9FUNG</name>
<evidence type="ECO:0000256" key="5">
    <source>
        <dbReference type="PROSITE-ProRule" id="PRU00125"/>
    </source>
</evidence>
<feature type="region of interest" description="Disordered" evidence="6">
    <location>
        <begin position="186"/>
        <end position="259"/>
    </location>
</feature>
<dbReference type="InterPro" id="IPR001781">
    <property type="entry name" value="Znf_LIM"/>
</dbReference>
<dbReference type="FunFam" id="2.10.110.10:FF:000001">
    <property type="entry name" value="Cysteine and glycine-rich protein 1"/>
    <property type="match status" value="1"/>
</dbReference>
<dbReference type="GO" id="GO:0005634">
    <property type="term" value="C:nucleus"/>
    <property type="evidence" value="ECO:0007669"/>
    <property type="project" value="TreeGrafter"/>
</dbReference>
<dbReference type="PROSITE" id="PS50023">
    <property type="entry name" value="LIM_DOMAIN_2"/>
    <property type="match status" value="4"/>
</dbReference>
<feature type="region of interest" description="Disordered" evidence="6">
    <location>
        <begin position="773"/>
        <end position="891"/>
    </location>
</feature>
<feature type="compositionally biased region" description="Low complexity" evidence="6">
    <location>
        <begin position="186"/>
        <end position="215"/>
    </location>
</feature>
<evidence type="ECO:0000313" key="9">
    <source>
        <dbReference type="Proteomes" id="UP000738325"/>
    </source>
</evidence>
<feature type="compositionally biased region" description="Low complexity" evidence="6">
    <location>
        <begin position="822"/>
        <end position="831"/>
    </location>
</feature>
<dbReference type="PANTHER" id="PTHR24205">
    <property type="entry name" value="FOUR AND A HALF LIM DOMAINS PROTEIN"/>
    <property type="match status" value="1"/>
</dbReference>
<feature type="compositionally biased region" description="Polar residues" evidence="6">
    <location>
        <begin position="875"/>
        <end position="891"/>
    </location>
</feature>
<sequence length="993" mass="105319">MGFCHRCGDLVHGANCLKCGGRSVSSVTSGLQSNSGHDPWMNAYQNILEGGMSKPSKRMSMPIVSTVTRPQQLLQLQPLVAQKHCHGCTKQIHQAKVFVEPGKPGVIYCEKCYVEKFTKGNCPSCQKPVLSKTDPYITHNRRTFHASCFKCFSCSVDLSTKPMVDLRGRPCCEKCLMAQSSLADNTTTTTTTSSMSSSPYLQHSSTSGDRSLTSSPVPGKAGSTSPLPSSTRAYRSSSNNSLADTSAELSTRLQPSLTPLDMNLDRTSLLQTNSPVSAQSVSSRTSSLSGGVDNTGSFRNSSSSGYTSGTSSVYSSMGRQHAHSITPPLEGTLSDSIANKLRAETSSGSGAASPLLSPYRRPSSALSIHSYDSSRAGSPVSGRQGQDSYSGGGTNLLKPSTTATNHEEDTDLMGREQPGIENMSEATLHSVRKSRSRSMIHMDRGGGLLGQGPVTLSRKGSSVLDDYPTSSIEADLVAPTKNLSLSGTERYQPQQQQQTTLKPTLGRARSRSSVGPAPTSATVKARKEAYMNQAQSTHSLTTPRSQSQMISQGSSNNLVANRMSTVFSHQPAKPTAPAATTSIATTSTNSEAKGSFNDNGSRPSLHRHGRQRSNTVGEAISLPTVNADNGGLSPSFQRVGAVPDGHCLKCFEKVTENGVRLQNGDRYHIGCFLCNGCKQVFTESEFHVVMGRPYHPSCVSMAGPSSSMGVVTKCQKCAKVISSKSIRFSGVNFHPQCFTCTHCNKVLSSTSRFYEVEGQVECEQCCDERDQRGNGRLPQPKIVPVPRGTDHFPLPAMAPLSPAASRRSSMPLEASHPGMMATTSTTSYGSSANLSRAGSGNGSGYGSPRSGASSPLRSPDSPGASAAAANHHSDMNGSAITSPLTTAAGSGVTSPVVVMGSPLAQRETPPALTSFFGTRTKPLPKFGGVTMCPRCQQAVGVMDQVPGPKNEKWHKKCLNCKECKKVLDSSALTRGEGEAFCRGCYNKTRTVKA</sequence>
<dbReference type="CDD" id="cd08368">
    <property type="entry name" value="LIM"/>
    <property type="match status" value="3"/>
</dbReference>
<evidence type="ECO:0000259" key="7">
    <source>
        <dbReference type="PROSITE" id="PS50023"/>
    </source>
</evidence>
<feature type="region of interest" description="Disordered" evidence="6">
    <location>
        <begin position="485"/>
        <end position="523"/>
    </location>
</feature>
<accession>A0A9P6UK95</accession>
<dbReference type="EMBL" id="JAAAIP010001321">
    <property type="protein sequence ID" value="KAG0307947.1"/>
    <property type="molecule type" value="Genomic_DNA"/>
</dbReference>
<organism evidence="8 9">
    <name type="scientific">Dissophora globulifera</name>
    <dbReference type="NCBI Taxonomy" id="979702"/>
    <lineage>
        <taxon>Eukaryota</taxon>
        <taxon>Fungi</taxon>
        <taxon>Fungi incertae sedis</taxon>
        <taxon>Mucoromycota</taxon>
        <taxon>Mortierellomycotina</taxon>
        <taxon>Mortierellomycetes</taxon>
        <taxon>Mortierellales</taxon>
        <taxon>Mortierellaceae</taxon>
        <taxon>Dissophora</taxon>
    </lineage>
</organism>
<keyword evidence="9" id="KW-1185">Reference proteome</keyword>
<evidence type="ECO:0000256" key="6">
    <source>
        <dbReference type="SAM" id="MobiDB-lite"/>
    </source>
</evidence>
<dbReference type="Proteomes" id="UP000738325">
    <property type="component" value="Unassembled WGS sequence"/>
</dbReference>
<keyword evidence="2" id="KW-0677">Repeat</keyword>
<dbReference type="GO" id="GO:0003712">
    <property type="term" value="F:transcription coregulator activity"/>
    <property type="evidence" value="ECO:0007669"/>
    <property type="project" value="TreeGrafter"/>
</dbReference>
<protein>
    <recommendedName>
        <fullName evidence="7">LIM zinc-binding domain-containing protein</fullName>
    </recommendedName>
</protein>
<comment type="caution">
    <text evidence="8">The sequence shown here is derived from an EMBL/GenBank/DDBJ whole genome shotgun (WGS) entry which is preliminary data.</text>
</comment>
<dbReference type="PANTHER" id="PTHR24205:SF16">
    <property type="entry name" value="GH01042P-RELATED"/>
    <property type="match status" value="1"/>
</dbReference>
<keyword evidence="4 5" id="KW-0440">LIM domain</keyword>
<dbReference type="GO" id="GO:0046872">
    <property type="term" value="F:metal ion binding"/>
    <property type="evidence" value="ECO:0007669"/>
    <property type="project" value="UniProtKB-KW"/>
</dbReference>
<feature type="region of interest" description="Disordered" evidence="6">
    <location>
        <begin position="369"/>
        <end position="411"/>
    </location>
</feature>
<keyword evidence="3 5" id="KW-0862">Zinc</keyword>
<feature type="domain" description="LIM zinc-binding" evidence="7">
    <location>
        <begin position="120"/>
        <end position="182"/>
    </location>
</feature>
<feature type="region of interest" description="Disordered" evidence="6">
    <location>
        <begin position="587"/>
        <end position="613"/>
    </location>
</feature>
<proteinExistence type="predicted"/>
<reference evidence="8" key="1">
    <citation type="journal article" date="2020" name="Fungal Divers.">
        <title>Resolving the Mortierellaceae phylogeny through synthesis of multi-gene phylogenetics and phylogenomics.</title>
        <authorList>
            <person name="Vandepol N."/>
            <person name="Liber J."/>
            <person name="Desiro A."/>
            <person name="Na H."/>
            <person name="Kennedy M."/>
            <person name="Barry K."/>
            <person name="Grigoriev I.V."/>
            <person name="Miller A.N."/>
            <person name="O'Donnell K."/>
            <person name="Stajich J.E."/>
            <person name="Bonito G."/>
        </authorList>
    </citation>
    <scope>NUCLEOTIDE SEQUENCE</scope>
    <source>
        <strain evidence="8">REB-010B</strain>
    </source>
</reference>
<dbReference type="SUPFAM" id="SSF57716">
    <property type="entry name" value="Glucocorticoid receptor-like (DNA-binding domain)"/>
    <property type="match status" value="2"/>
</dbReference>
<feature type="domain" description="LIM zinc-binding" evidence="7">
    <location>
        <begin position="712"/>
        <end position="772"/>
    </location>
</feature>
<dbReference type="Pfam" id="PF00412">
    <property type="entry name" value="LIM"/>
    <property type="match status" value="4"/>
</dbReference>
<dbReference type="SMART" id="SM00132">
    <property type="entry name" value="LIM"/>
    <property type="match status" value="4"/>
</dbReference>
<dbReference type="OrthoDB" id="1112565at2759"/>
<keyword evidence="1 5" id="KW-0479">Metal-binding</keyword>
<evidence type="ECO:0000256" key="2">
    <source>
        <dbReference type="ARBA" id="ARBA00022737"/>
    </source>
</evidence>
<feature type="compositionally biased region" description="Polar residues" evidence="6">
    <location>
        <begin position="370"/>
        <end position="389"/>
    </location>
</feature>
<feature type="domain" description="LIM zinc-binding" evidence="7">
    <location>
        <begin position="930"/>
        <end position="991"/>
    </location>
</feature>
<feature type="domain" description="LIM zinc-binding" evidence="7">
    <location>
        <begin position="645"/>
        <end position="705"/>
    </location>
</feature>
<dbReference type="PROSITE" id="PS00478">
    <property type="entry name" value="LIM_DOMAIN_1"/>
    <property type="match status" value="3"/>
</dbReference>
<feature type="compositionally biased region" description="Low complexity" evidence="6">
    <location>
        <begin position="274"/>
        <end position="289"/>
    </location>
</feature>
<evidence type="ECO:0000313" key="8">
    <source>
        <dbReference type="EMBL" id="KAG0307947.1"/>
    </source>
</evidence>
<feature type="compositionally biased region" description="Low complexity" evidence="6">
    <location>
        <begin position="301"/>
        <end position="316"/>
    </location>
</feature>
<evidence type="ECO:0000256" key="3">
    <source>
        <dbReference type="ARBA" id="ARBA00022833"/>
    </source>
</evidence>
<feature type="compositionally biased region" description="Polar residues" evidence="6">
    <location>
        <begin position="222"/>
        <end position="257"/>
    </location>
</feature>
<gene>
    <name evidence="8" type="ORF">BGZ99_001326</name>
</gene>
<feature type="region of interest" description="Disordered" evidence="6">
    <location>
        <begin position="272"/>
        <end position="331"/>
    </location>
</feature>
<dbReference type="Gene3D" id="2.10.110.10">
    <property type="entry name" value="Cysteine Rich Protein"/>
    <property type="match status" value="4"/>
</dbReference>
<evidence type="ECO:0000256" key="1">
    <source>
        <dbReference type="ARBA" id="ARBA00022723"/>
    </source>
</evidence>